<accession>A0AAV4AYC8</accession>
<organism evidence="1 2">
    <name type="scientific">Plakobranchus ocellatus</name>
    <dbReference type="NCBI Taxonomy" id="259542"/>
    <lineage>
        <taxon>Eukaryota</taxon>
        <taxon>Metazoa</taxon>
        <taxon>Spiralia</taxon>
        <taxon>Lophotrochozoa</taxon>
        <taxon>Mollusca</taxon>
        <taxon>Gastropoda</taxon>
        <taxon>Heterobranchia</taxon>
        <taxon>Euthyneura</taxon>
        <taxon>Panpulmonata</taxon>
        <taxon>Sacoglossa</taxon>
        <taxon>Placobranchoidea</taxon>
        <taxon>Plakobranchidae</taxon>
        <taxon>Plakobranchus</taxon>
    </lineage>
</organism>
<comment type="caution">
    <text evidence="1">The sequence shown here is derived from an EMBL/GenBank/DDBJ whole genome shotgun (WGS) entry which is preliminary data.</text>
</comment>
<proteinExistence type="predicted"/>
<evidence type="ECO:0000313" key="1">
    <source>
        <dbReference type="EMBL" id="GFO11820.1"/>
    </source>
</evidence>
<protein>
    <submittedName>
        <fullName evidence="1">Amine oxidase</fullName>
    </submittedName>
</protein>
<dbReference type="AlphaFoldDB" id="A0AAV4AYC8"/>
<gene>
    <name evidence="1" type="ORF">PoB_003832500</name>
</gene>
<dbReference type="PANTHER" id="PTHR31424:SF3">
    <property type="entry name" value="RING-TYPE DOMAIN-CONTAINING PROTEIN"/>
    <property type="match status" value="1"/>
</dbReference>
<evidence type="ECO:0000313" key="2">
    <source>
        <dbReference type="Proteomes" id="UP000735302"/>
    </source>
</evidence>
<reference evidence="1 2" key="1">
    <citation type="journal article" date="2021" name="Elife">
        <title>Chloroplast acquisition without the gene transfer in kleptoplastic sea slugs, Plakobranchus ocellatus.</title>
        <authorList>
            <person name="Maeda T."/>
            <person name="Takahashi S."/>
            <person name="Yoshida T."/>
            <person name="Shimamura S."/>
            <person name="Takaki Y."/>
            <person name="Nagai Y."/>
            <person name="Toyoda A."/>
            <person name="Suzuki Y."/>
            <person name="Arimoto A."/>
            <person name="Ishii H."/>
            <person name="Satoh N."/>
            <person name="Nishiyama T."/>
            <person name="Hasebe M."/>
            <person name="Maruyama T."/>
            <person name="Minagawa J."/>
            <person name="Obokata J."/>
            <person name="Shigenobu S."/>
        </authorList>
    </citation>
    <scope>NUCLEOTIDE SEQUENCE [LARGE SCALE GENOMIC DNA]</scope>
</reference>
<dbReference type="Proteomes" id="UP000735302">
    <property type="component" value="Unassembled WGS sequence"/>
</dbReference>
<keyword evidence="2" id="KW-1185">Reference proteome</keyword>
<dbReference type="PANTHER" id="PTHR31424">
    <property type="entry name" value="PROTEIN CBG23806"/>
    <property type="match status" value="1"/>
</dbReference>
<dbReference type="EMBL" id="BLXT01004358">
    <property type="protein sequence ID" value="GFO11820.1"/>
    <property type="molecule type" value="Genomic_DNA"/>
</dbReference>
<sequence>MYGLSGPQGTYPCLWCVVHRQAMSTPSPETQQRTLETIIADNDAYRRDNRDKKEAAKYNNCLHTPILQIQLDKVVPPYLHILLGIVLKHHKHLEDAAHTIDKKITEQLDVHLTELGKTVKQYGAKWWQAQELQYRLEYEQGCLVFSERAEDIEMYKKQVESTEHTLPLLQDTELTPRSGPVASSLDTILTKYRITPQAYHSRSFIGNHCHKYTTPDVYEALTQTIVSQTQACTDNTMVLDEAFTIKFQFDDINRTFSQVHKAISHTDPIQEQSIPAIQTLINNYMTTYRRLYPGKTIPKQHILESHCIPHISHYKFGLGLLGEQGTESAHQTITYLEKFRASGIVNREQKLRHILSSHLLNILSRLCT</sequence>
<name>A0AAV4AYC8_9GAST</name>